<gene>
    <name evidence="2" type="ORF">H2O73_12190</name>
</gene>
<accession>A0A7W2FRY5</accession>
<sequence>MKINTMKKLAQIGFCVMSLCIASPASSNELNEEVNIFCNKMKQCASKHLEGVPSDNAVKEMIDATLEQNCQAMKSDFAQLSKSSGLETEALSCIKSMNALVCQNLEDDFETPECKKLYELIQ</sequence>
<protein>
    <submittedName>
        <fullName evidence="2">Uncharacterized protein</fullName>
    </submittedName>
</protein>
<organism evidence="2 3">
    <name type="scientific">Vibrio marinisediminis</name>
    <dbReference type="NCBI Taxonomy" id="2758441"/>
    <lineage>
        <taxon>Bacteria</taxon>
        <taxon>Pseudomonadati</taxon>
        <taxon>Pseudomonadota</taxon>
        <taxon>Gammaproteobacteria</taxon>
        <taxon>Vibrionales</taxon>
        <taxon>Vibrionaceae</taxon>
        <taxon>Vibrio</taxon>
    </lineage>
</organism>
<dbReference type="AlphaFoldDB" id="A0A7W2FRY5"/>
<dbReference type="Proteomes" id="UP000571701">
    <property type="component" value="Unassembled WGS sequence"/>
</dbReference>
<feature type="signal peptide" evidence="1">
    <location>
        <begin position="1"/>
        <end position="27"/>
    </location>
</feature>
<dbReference type="RefSeq" id="WP_182109132.1">
    <property type="nucleotide sequence ID" value="NZ_JACFYF010000007.1"/>
</dbReference>
<name>A0A7W2FRY5_9VIBR</name>
<evidence type="ECO:0000256" key="1">
    <source>
        <dbReference type="SAM" id="SignalP"/>
    </source>
</evidence>
<keyword evidence="3" id="KW-1185">Reference proteome</keyword>
<comment type="caution">
    <text evidence="2">The sequence shown here is derived from an EMBL/GenBank/DDBJ whole genome shotgun (WGS) entry which is preliminary data.</text>
</comment>
<feature type="chain" id="PRO_5030862488" evidence="1">
    <location>
        <begin position="28"/>
        <end position="122"/>
    </location>
</feature>
<proteinExistence type="predicted"/>
<dbReference type="EMBL" id="JACFYF010000007">
    <property type="protein sequence ID" value="MBA5763112.1"/>
    <property type="molecule type" value="Genomic_DNA"/>
</dbReference>
<keyword evidence="1" id="KW-0732">Signal</keyword>
<reference evidence="2 3" key="1">
    <citation type="submission" date="2020-07" db="EMBL/GenBank/DDBJ databases">
        <title>Vibrio marinisediminis sp. nov., isolated from marine sediment.</title>
        <authorList>
            <person name="Ji X."/>
        </authorList>
    </citation>
    <scope>NUCLEOTIDE SEQUENCE [LARGE SCALE GENOMIC DNA]</scope>
    <source>
        <strain evidence="2 3">404</strain>
    </source>
</reference>
<evidence type="ECO:0000313" key="3">
    <source>
        <dbReference type="Proteomes" id="UP000571701"/>
    </source>
</evidence>
<evidence type="ECO:0000313" key="2">
    <source>
        <dbReference type="EMBL" id="MBA5763112.1"/>
    </source>
</evidence>